<evidence type="ECO:0000256" key="8">
    <source>
        <dbReference type="ARBA" id="ARBA00030238"/>
    </source>
</evidence>
<evidence type="ECO:0000313" key="14">
    <source>
        <dbReference type="Proteomes" id="UP000326939"/>
    </source>
</evidence>
<keyword evidence="14" id="KW-1185">Reference proteome</keyword>
<evidence type="ECO:0000256" key="9">
    <source>
        <dbReference type="SAM" id="Coils"/>
    </source>
</evidence>
<evidence type="ECO:0000256" key="6">
    <source>
        <dbReference type="ARBA" id="ARBA00023277"/>
    </source>
</evidence>
<comment type="similarity">
    <text evidence="3">Belongs to the glycosyl hydrolase 13 family.</text>
</comment>
<comment type="caution">
    <text evidence="13">The sequence shown here is derived from an EMBL/GenBank/DDBJ whole genome shotgun (WGS) entry which is preliminary data.</text>
</comment>
<dbReference type="InterPro" id="IPR012850">
    <property type="entry name" value="A-amylase_bs_C"/>
</dbReference>
<evidence type="ECO:0000256" key="5">
    <source>
        <dbReference type="ARBA" id="ARBA00022801"/>
    </source>
</evidence>
<dbReference type="InterPro" id="IPR013780">
    <property type="entry name" value="Glyco_hydro_b"/>
</dbReference>
<dbReference type="SUPFAM" id="SSF51445">
    <property type="entry name" value="(Trans)glycosidases"/>
    <property type="match status" value="1"/>
</dbReference>
<organism evidence="13 14">
    <name type="scientific">Salix brachista</name>
    <dbReference type="NCBI Taxonomy" id="2182728"/>
    <lineage>
        <taxon>Eukaryota</taxon>
        <taxon>Viridiplantae</taxon>
        <taxon>Streptophyta</taxon>
        <taxon>Embryophyta</taxon>
        <taxon>Tracheophyta</taxon>
        <taxon>Spermatophyta</taxon>
        <taxon>Magnoliopsida</taxon>
        <taxon>eudicotyledons</taxon>
        <taxon>Gunneridae</taxon>
        <taxon>Pentapetalae</taxon>
        <taxon>rosids</taxon>
        <taxon>fabids</taxon>
        <taxon>Malpighiales</taxon>
        <taxon>Salicaceae</taxon>
        <taxon>Saliceae</taxon>
        <taxon>Salix</taxon>
    </lineage>
</organism>
<evidence type="ECO:0000313" key="13">
    <source>
        <dbReference type="EMBL" id="KAB5516465.1"/>
    </source>
</evidence>
<dbReference type="SMART" id="SM00642">
    <property type="entry name" value="Aamy"/>
    <property type="match status" value="1"/>
</dbReference>
<reference evidence="14" key="1">
    <citation type="journal article" date="2019" name="Gigascience">
        <title>De novo genome assembly of the endangered Acer yangbiense, a plant species with extremely small populations endemic to Yunnan Province, China.</title>
        <authorList>
            <person name="Yang J."/>
            <person name="Wariss H.M."/>
            <person name="Tao L."/>
            <person name="Zhang R."/>
            <person name="Yun Q."/>
            <person name="Hollingsworth P."/>
            <person name="Dao Z."/>
            <person name="Luo G."/>
            <person name="Guo H."/>
            <person name="Ma Y."/>
            <person name="Sun W."/>
        </authorList>
    </citation>
    <scope>NUCLEOTIDE SEQUENCE [LARGE SCALE GENOMIC DNA]</scope>
    <source>
        <strain evidence="14">cv. br00</strain>
    </source>
</reference>
<dbReference type="InterPro" id="IPR017853">
    <property type="entry name" value="GH"/>
</dbReference>
<comment type="cofactor">
    <cofactor evidence="2">
        <name>Ca(2+)</name>
        <dbReference type="ChEBI" id="CHEBI:29108"/>
    </cofactor>
</comment>
<keyword evidence="5" id="KW-0378">Hydrolase</keyword>
<evidence type="ECO:0000256" key="2">
    <source>
        <dbReference type="ARBA" id="ARBA00001913"/>
    </source>
</evidence>
<evidence type="ECO:0000256" key="7">
    <source>
        <dbReference type="ARBA" id="ARBA00023295"/>
    </source>
</evidence>
<keyword evidence="6" id="KW-0119">Carbohydrate metabolism</keyword>
<dbReference type="GO" id="GO:0005509">
    <property type="term" value="F:calcium ion binding"/>
    <property type="evidence" value="ECO:0007669"/>
    <property type="project" value="InterPro"/>
</dbReference>
<dbReference type="Pfam" id="PF00128">
    <property type="entry name" value="Alpha-amylase"/>
    <property type="match status" value="1"/>
</dbReference>
<evidence type="ECO:0000259" key="11">
    <source>
        <dbReference type="SMART" id="SM00642"/>
    </source>
</evidence>
<dbReference type="EC" id="3.2.1.1" evidence="4"/>
<name>A0A5N5JGH1_9ROSI</name>
<keyword evidence="10" id="KW-0472">Membrane</keyword>
<dbReference type="PANTHER" id="PTHR43447">
    <property type="entry name" value="ALPHA-AMYLASE"/>
    <property type="match status" value="1"/>
</dbReference>
<keyword evidence="9" id="KW-0175">Coiled coil</keyword>
<dbReference type="SMART" id="SM00810">
    <property type="entry name" value="Alpha-amyl_C2"/>
    <property type="match status" value="1"/>
</dbReference>
<dbReference type="InterPro" id="IPR006047">
    <property type="entry name" value="GH13_cat_dom"/>
</dbReference>
<evidence type="ECO:0000256" key="3">
    <source>
        <dbReference type="ARBA" id="ARBA00008061"/>
    </source>
</evidence>
<feature type="coiled-coil region" evidence="9">
    <location>
        <begin position="355"/>
        <end position="382"/>
    </location>
</feature>
<feature type="coiled-coil region" evidence="9">
    <location>
        <begin position="409"/>
        <end position="479"/>
    </location>
</feature>
<keyword evidence="10" id="KW-1133">Transmembrane helix</keyword>
<dbReference type="EMBL" id="VDCV01000017">
    <property type="protein sequence ID" value="KAB5516465.1"/>
    <property type="molecule type" value="Genomic_DNA"/>
</dbReference>
<dbReference type="CDD" id="cd11314">
    <property type="entry name" value="AmyAc_arch_bac_plant_AmyA"/>
    <property type="match status" value="1"/>
</dbReference>
<keyword evidence="10" id="KW-0812">Transmembrane</keyword>
<feature type="domain" description="Glycosyl hydrolase family 13 catalytic" evidence="11">
    <location>
        <begin position="654"/>
        <end position="982"/>
    </location>
</feature>
<feature type="coiled-coil region" evidence="9">
    <location>
        <begin position="588"/>
        <end position="615"/>
    </location>
</feature>
<feature type="coiled-coil region" evidence="9">
    <location>
        <begin position="151"/>
        <end position="192"/>
    </location>
</feature>
<evidence type="ECO:0000256" key="1">
    <source>
        <dbReference type="ARBA" id="ARBA00000548"/>
    </source>
</evidence>
<sequence>MEANPKAFFLSLEGRKKERRGYLLMGAILMPGATLGILQRKNINFVPSLCLVHHHSHIFSPKRTRKRFFFIIIYYSCLMFFLSSNCLSLRLSISSLDGFLIWVSCRRQLNNGNRNWKSRTIVFSSVDDSNDSSADMVDDGDGFMSRGAEDLMVEENELDATKKALSEARARQEAIEKERDQLLEELARSQAKQQEHVATILHDKEVAIAELEAAKSLFHNKLQESVEEKFTLESKLVLAKQDAIELAVQVEKLAEIAFQQATSHILEDAQRRVLAAETSAAEAAFHIEEQVRNATEGTILSIVEQSKDAIENALDVAEKAGDYATRAVAVFNDGINPIDEIAFIQSENIKLQGIVNDLESQLLITRNEIDKLKVELEQVHAQAKASDLRAEDAKKALLEFQESNREITIQQEEKINSLLEKMKKDAAEKKKAASKAFKAELESIKAAIKAAKDTAHLRNEAYMRRCEALQRSLKASEAASKMWRHRAEIAESLLFKEEEEDAIYIVNGGRIDLLTDNDSQKWKLLSDGPRRQTPQWMARRIGNICPKFPPRKINVSEALTSNFRPLDLPKPDEVWSIAQEKLKERDTLIEHVIEKETIEKKRKALERALQRKTIQWQKTPEETKLEPGTGTGREIVLQSGIVNTFVSMILNSPLLKFQGFNWESWRRQWYLELASKAADLSKCGVTAIWLPPPTESVAPQGYMPSDLYNLNSAYGSVEELKHCIEEMHSQDLLALGDVVLNHRCAQKQSPNGVWNIFGGKLAWGPEAIVCDDPNFQGRGNPSSGDVFHAAPNVDHSQDFVRRDIKNWLNWLRNDIGFDGWRLDFVRGFSGTYVKEYIKASNPAFAIGEYWDSLTYEHGSLCYNQDSHRQRIVNWINASGGTSSAFDVTTKGILHSALHNQYWRLIDPQGKPTGVMGWWPSRAVTFLENHDTGSTQGHWPFPRDKLTQGYAYILTHPGTPTIFYDHFYDFGIRDVLTELIEARRRTGVHCRSSVKIYHANNEGYVAQIGDKLVMKLGHFDWNPSKENNLDGSWQKFVDKGSDYQLWLRQ</sequence>
<dbReference type="Gene3D" id="2.60.40.1180">
    <property type="entry name" value="Golgi alpha-mannosidase II"/>
    <property type="match status" value="1"/>
</dbReference>
<dbReference type="AlphaFoldDB" id="A0A5N5JGH1"/>
<dbReference type="SUPFAM" id="SSF51011">
    <property type="entry name" value="Glycosyl hydrolase domain"/>
    <property type="match status" value="1"/>
</dbReference>
<evidence type="ECO:0000256" key="4">
    <source>
        <dbReference type="ARBA" id="ARBA00012595"/>
    </source>
</evidence>
<evidence type="ECO:0000256" key="10">
    <source>
        <dbReference type="SAM" id="Phobius"/>
    </source>
</evidence>
<dbReference type="Gene3D" id="3.20.20.80">
    <property type="entry name" value="Glycosidases"/>
    <property type="match status" value="1"/>
</dbReference>
<feature type="transmembrane region" description="Helical" evidence="10">
    <location>
        <begin position="68"/>
        <end position="91"/>
    </location>
</feature>
<dbReference type="GO" id="GO:0004556">
    <property type="term" value="F:alpha-amylase activity"/>
    <property type="evidence" value="ECO:0007669"/>
    <property type="project" value="UniProtKB-EC"/>
</dbReference>
<feature type="transmembrane region" description="Helical" evidence="10">
    <location>
        <begin position="20"/>
        <end position="38"/>
    </location>
</feature>
<proteinExistence type="inferred from homology"/>
<evidence type="ECO:0000259" key="12">
    <source>
        <dbReference type="SMART" id="SM00810"/>
    </source>
</evidence>
<comment type="catalytic activity">
    <reaction evidence="1">
        <text>Endohydrolysis of (1-&gt;4)-alpha-D-glucosidic linkages in polysaccharides containing three or more (1-&gt;4)-alpha-linked D-glucose units.</text>
        <dbReference type="EC" id="3.2.1.1"/>
    </reaction>
</comment>
<accession>A0A5N5JGH1</accession>
<gene>
    <name evidence="13" type="ORF">DKX38_027113</name>
</gene>
<protein>
    <recommendedName>
        <fullName evidence="4">alpha-amylase</fullName>
        <ecNumber evidence="4">3.2.1.1</ecNumber>
    </recommendedName>
    <alternativeName>
        <fullName evidence="8">1,4-alpha-D-glucan glucanohydrolase</fullName>
    </alternativeName>
</protein>
<dbReference type="Proteomes" id="UP000326939">
    <property type="component" value="Chromosome 17"/>
</dbReference>
<keyword evidence="7" id="KW-0326">Glycosidase</keyword>
<feature type="domain" description="Alpha-amylase C-terminal beta-sheet" evidence="12">
    <location>
        <begin position="983"/>
        <end position="1047"/>
    </location>
</feature>
<dbReference type="Pfam" id="PF07821">
    <property type="entry name" value="Alpha-amyl_C2"/>
    <property type="match status" value="1"/>
</dbReference>
<dbReference type="GO" id="GO:0005975">
    <property type="term" value="P:carbohydrate metabolic process"/>
    <property type="evidence" value="ECO:0007669"/>
    <property type="project" value="InterPro"/>
</dbReference>